<name>A0AA41DA77_9BACT</name>
<gene>
    <name evidence="2" type="ORF">H6D15_03235</name>
</gene>
<keyword evidence="1" id="KW-0175">Coiled coil</keyword>
<sequence>MEREAKKIGSEIIKSVEEMKANGNVLVVSPALKVAEKTDKLEEPAAVPVKKAKQKMKEADELKKEIEQRTAELQKCLAELERKKKLSENRVQFIDVMDKLEKAEDELSQEEDFNTVLYKLKFCQGNSYRDDDTFSISNRLIIVEFIHFIRGKITEKIQEIEAQLIA</sequence>
<accession>A0AA41DA77</accession>
<organism evidence="2 3">
    <name type="scientific">Caecibacteroides pullorum</name>
    <dbReference type="NCBI Taxonomy" id="2725562"/>
    <lineage>
        <taxon>Bacteria</taxon>
        <taxon>Pseudomonadati</taxon>
        <taxon>Bacteroidota</taxon>
        <taxon>Bacteroidia</taxon>
        <taxon>Bacteroidales</taxon>
        <taxon>Bacteroidaceae</taxon>
        <taxon>Caecibacteroides</taxon>
    </lineage>
</organism>
<dbReference type="Proteomes" id="UP000698924">
    <property type="component" value="Unassembled WGS sequence"/>
</dbReference>
<keyword evidence="3" id="KW-1185">Reference proteome</keyword>
<dbReference type="RefSeq" id="WP_204971089.1">
    <property type="nucleotide sequence ID" value="NZ_JAAZTS010000002.1"/>
</dbReference>
<dbReference type="AlphaFoldDB" id="A0AA41DA77"/>
<comment type="caution">
    <text evidence="2">The sequence shown here is derived from an EMBL/GenBank/DDBJ whole genome shotgun (WGS) entry which is preliminary data.</text>
</comment>
<reference evidence="2 3" key="1">
    <citation type="journal article" date="2021" name="Sci. Rep.">
        <title>The distribution of antibiotic resistance genes in chicken gut microbiota commensals.</title>
        <authorList>
            <person name="Juricova H."/>
            <person name="Matiasovicova J."/>
            <person name="Kubasova T."/>
            <person name="Cejkova D."/>
            <person name="Rychlik I."/>
        </authorList>
    </citation>
    <scope>NUCLEOTIDE SEQUENCE [LARGE SCALE GENOMIC DNA]</scope>
    <source>
        <strain evidence="2 3">An421</strain>
    </source>
</reference>
<protein>
    <submittedName>
        <fullName evidence="2">Uncharacterized protein</fullName>
    </submittedName>
</protein>
<dbReference type="EMBL" id="JACJMO010000002">
    <property type="protein sequence ID" value="MBM6856620.1"/>
    <property type="molecule type" value="Genomic_DNA"/>
</dbReference>
<evidence type="ECO:0000313" key="3">
    <source>
        <dbReference type="Proteomes" id="UP000698924"/>
    </source>
</evidence>
<evidence type="ECO:0000256" key="1">
    <source>
        <dbReference type="SAM" id="Coils"/>
    </source>
</evidence>
<proteinExistence type="predicted"/>
<feature type="coiled-coil region" evidence="1">
    <location>
        <begin position="49"/>
        <end position="103"/>
    </location>
</feature>
<evidence type="ECO:0000313" key="2">
    <source>
        <dbReference type="EMBL" id="MBM6856620.1"/>
    </source>
</evidence>